<gene>
    <name evidence="1" type="ORF">FSP39_008656</name>
</gene>
<keyword evidence="2" id="KW-1185">Reference proteome</keyword>
<dbReference type="EMBL" id="VSWD01000011">
    <property type="protein sequence ID" value="KAK3087634.1"/>
    <property type="molecule type" value="Genomic_DNA"/>
</dbReference>
<reference evidence="1" key="1">
    <citation type="submission" date="2019-08" db="EMBL/GenBank/DDBJ databases">
        <title>The improved chromosome-level genome for the pearl oyster Pinctada fucata martensii using PacBio sequencing and Hi-C.</title>
        <authorList>
            <person name="Zheng Z."/>
        </authorList>
    </citation>
    <scope>NUCLEOTIDE SEQUENCE</scope>
    <source>
        <strain evidence="1">ZZ-2019</strain>
        <tissue evidence="1">Adductor muscle</tissue>
    </source>
</reference>
<name>A0AA88XKT7_PINIB</name>
<proteinExistence type="predicted"/>
<dbReference type="AlphaFoldDB" id="A0AA88XKT7"/>
<evidence type="ECO:0000313" key="1">
    <source>
        <dbReference type="EMBL" id="KAK3087634.1"/>
    </source>
</evidence>
<dbReference type="InterPro" id="IPR052787">
    <property type="entry name" value="MAVS"/>
</dbReference>
<dbReference type="PANTHER" id="PTHR21446">
    <property type="entry name" value="DUF3504 DOMAIN-CONTAINING PROTEIN"/>
    <property type="match status" value="1"/>
</dbReference>
<accession>A0AA88XKT7</accession>
<dbReference type="PANTHER" id="PTHR21446:SF12">
    <property type="entry name" value="POTASSIUM CHANNEL TETRAMERIZATION DOMAIN CONTAINING 1"/>
    <property type="match status" value="1"/>
</dbReference>
<protein>
    <submittedName>
        <fullName evidence="1">Uncharacterized protein</fullName>
    </submittedName>
</protein>
<sequence>MAANTSRQFATVTEEEIMEIYKSLEDTESANTKKLTRLSIRIFREYLNHKGLDPDFEKLEMEELDRILAMFYVELRNSKGEMYKKTTLISYRHGIQRYLQSFRPDVDIFKGSAFKESNKAFKGVTMEMKRIGNASIEHHPVMSDKDIQKMYKYLTSSDNPFVLQHKVFIDVLIHFGCKGRQNLRGLKRSDFAIVHDEDGDMYVERVKDEEGKDEIDQSDNRMYGIKGITSHFLRSLFK</sequence>
<organism evidence="1 2">
    <name type="scientific">Pinctada imbricata</name>
    <name type="common">Atlantic pearl-oyster</name>
    <name type="synonym">Pinctada martensii</name>
    <dbReference type="NCBI Taxonomy" id="66713"/>
    <lineage>
        <taxon>Eukaryota</taxon>
        <taxon>Metazoa</taxon>
        <taxon>Spiralia</taxon>
        <taxon>Lophotrochozoa</taxon>
        <taxon>Mollusca</taxon>
        <taxon>Bivalvia</taxon>
        <taxon>Autobranchia</taxon>
        <taxon>Pteriomorphia</taxon>
        <taxon>Pterioida</taxon>
        <taxon>Pterioidea</taxon>
        <taxon>Pteriidae</taxon>
        <taxon>Pinctada</taxon>
    </lineage>
</organism>
<dbReference type="Proteomes" id="UP001186944">
    <property type="component" value="Unassembled WGS sequence"/>
</dbReference>
<comment type="caution">
    <text evidence="1">The sequence shown here is derived from an EMBL/GenBank/DDBJ whole genome shotgun (WGS) entry which is preliminary data.</text>
</comment>
<evidence type="ECO:0000313" key="2">
    <source>
        <dbReference type="Proteomes" id="UP001186944"/>
    </source>
</evidence>